<accession>A0ABY9WJD1</accession>
<protein>
    <recommendedName>
        <fullName evidence="3">Lipoprotein</fullName>
    </recommendedName>
</protein>
<gene>
    <name evidence="1" type="ORF">F0U60_07275</name>
</gene>
<evidence type="ECO:0000313" key="1">
    <source>
        <dbReference type="EMBL" id="WNG43915.1"/>
    </source>
</evidence>
<evidence type="ECO:0000313" key="2">
    <source>
        <dbReference type="Proteomes" id="UP001611383"/>
    </source>
</evidence>
<organism evidence="1 2">
    <name type="scientific">Archangium minus</name>
    <dbReference type="NCBI Taxonomy" id="83450"/>
    <lineage>
        <taxon>Bacteria</taxon>
        <taxon>Pseudomonadati</taxon>
        <taxon>Myxococcota</taxon>
        <taxon>Myxococcia</taxon>
        <taxon>Myxococcales</taxon>
        <taxon>Cystobacterineae</taxon>
        <taxon>Archangiaceae</taxon>
        <taxon>Archangium</taxon>
    </lineage>
</organism>
<proteinExistence type="predicted"/>
<dbReference type="RefSeq" id="WP_395815766.1">
    <property type="nucleotide sequence ID" value="NZ_CP043494.1"/>
</dbReference>
<dbReference type="Proteomes" id="UP001611383">
    <property type="component" value="Chromosome"/>
</dbReference>
<evidence type="ECO:0008006" key="3">
    <source>
        <dbReference type="Google" id="ProtNLM"/>
    </source>
</evidence>
<dbReference type="EMBL" id="CP043494">
    <property type="protein sequence ID" value="WNG43915.1"/>
    <property type="molecule type" value="Genomic_DNA"/>
</dbReference>
<name>A0ABY9WJD1_9BACT</name>
<dbReference type="PROSITE" id="PS51257">
    <property type="entry name" value="PROKAR_LIPOPROTEIN"/>
    <property type="match status" value="1"/>
</dbReference>
<keyword evidence="2" id="KW-1185">Reference proteome</keyword>
<reference evidence="1 2" key="1">
    <citation type="submission" date="2019-08" db="EMBL/GenBank/DDBJ databases">
        <title>Archangium and Cystobacter genomes.</title>
        <authorList>
            <person name="Chen I.-C.K."/>
            <person name="Wielgoss S."/>
        </authorList>
    </citation>
    <scope>NUCLEOTIDE SEQUENCE [LARGE SCALE GENOMIC DNA]</scope>
    <source>
        <strain evidence="1 2">Cbm 6</strain>
    </source>
</reference>
<sequence>MRLWNIGACVLALLVVSCGGTTDGVEVEQQKAGTLRLPLISPSPDGKLYRLVGATFDITGPQTVTLTDTSAETVQTTLLAGSYTIELKGAWHLESIDAPGTAVPAQMLSPNPLPFFVTKGETSEVRFLFKMPGKGDANVGIKVDNGGWLAGTLHFTQREDPTSGPSVFDELMGQSIPFVISFESATLTKSNWSFKELMVEADPPHTIQFGGPHSALLERVASSMRDVPFTFTLRATPEGFVQFNNMNMWGPAFMIQMNESAPFAGKLDAEGFPTAQYFEVESNTFIRSVSAYYDGVMGPANVNGSP</sequence>